<accession>A0A6G1KG26</accession>
<proteinExistence type="predicted"/>
<dbReference type="Proteomes" id="UP000799428">
    <property type="component" value="Unassembled WGS sequence"/>
</dbReference>
<evidence type="ECO:0000259" key="2">
    <source>
        <dbReference type="Pfam" id="PF25545"/>
    </source>
</evidence>
<dbReference type="PANTHER" id="PTHR42470">
    <property type="entry name" value="VAST DOMAIN-CONTAINING PROTEIN"/>
    <property type="match status" value="1"/>
</dbReference>
<dbReference type="OrthoDB" id="5132737at2759"/>
<reference evidence="3" key="1">
    <citation type="journal article" date="2020" name="Stud. Mycol.">
        <title>101 Dothideomycetes genomes: a test case for predicting lifestyles and emergence of pathogens.</title>
        <authorList>
            <person name="Haridas S."/>
            <person name="Albert R."/>
            <person name="Binder M."/>
            <person name="Bloem J."/>
            <person name="Labutti K."/>
            <person name="Salamov A."/>
            <person name="Andreopoulos B."/>
            <person name="Baker S."/>
            <person name="Barry K."/>
            <person name="Bills G."/>
            <person name="Bluhm B."/>
            <person name="Cannon C."/>
            <person name="Castanera R."/>
            <person name="Culley D."/>
            <person name="Daum C."/>
            <person name="Ezra D."/>
            <person name="Gonzalez J."/>
            <person name="Henrissat B."/>
            <person name="Kuo A."/>
            <person name="Liang C."/>
            <person name="Lipzen A."/>
            <person name="Lutzoni F."/>
            <person name="Magnuson J."/>
            <person name="Mondo S."/>
            <person name="Nolan M."/>
            <person name="Ohm R."/>
            <person name="Pangilinan J."/>
            <person name="Park H.-J."/>
            <person name="Ramirez L."/>
            <person name="Alfaro M."/>
            <person name="Sun H."/>
            <person name="Tritt A."/>
            <person name="Yoshinaga Y."/>
            <person name="Zwiers L.-H."/>
            <person name="Turgeon B."/>
            <person name="Goodwin S."/>
            <person name="Spatafora J."/>
            <person name="Crous P."/>
            <person name="Grigoriev I."/>
        </authorList>
    </citation>
    <scope>NUCLEOTIDE SEQUENCE</scope>
    <source>
        <strain evidence="3">CBS 279.74</strain>
    </source>
</reference>
<evidence type="ECO:0000313" key="4">
    <source>
        <dbReference type="Proteomes" id="UP000799428"/>
    </source>
</evidence>
<keyword evidence="4" id="KW-1185">Reference proteome</keyword>
<name>A0A6G1KG26_9PLEO</name>
<feature type="domain" description="DUF7924" evidence="2">
    <location>
        <begin position="25"/>
        <end position="122"/>
    </location>
</feature>
<evidence type="ECO:0000313" key="3">
    <source>
        <dbReference type="EMBL" id="KAF2711856.1"/>
    </source>
</evidence>
<sequence>MTLEQFGVRVKPPCWFYPNTDGASQAGWLRGLFELFRLVGREGELYNTINGFSFSHSGVDVRIWAHLIVPIGNNPRFYREPIASFNIEKTAQADNRWTGWTVAMNILHLWVPDHFKLICSAIDMLPAGLSFELSEPSVLQSPDEDLVSSRSGLSQQLEEYNLADNGIIPDAQPSAQQITPATSTQTKVQQH</sequence>
<dbReference type="InterPro" id="IPR057684">
    <property type="entry name" value="DUF7924"/>
</dbReference>
<dbReference type="Pfam" id="PF25545">
    <property type="entry name" value="DUF7924"/>
    <property type="match status" value="1"/>
</dbReference>
<dbReference type="AlphaFoldDB" id="A0A6G1KG26"/>
<gene>
    <name evidence="3" type="ORF">K504DRAFT_489645</name>
</gene>
<protein>
    <recommendedName>
        <fullName evidence="2">DUF7924 domain-containing protein</fullName>
    </recommendedName>
</protein>
<feature type="region of interest" description="Disordered" evidence="1">
    <location>
        <begin position="168"/>
        <end position="191"/>
    </location>
</feature>
<organism evidence="3 4">
    <name type="scientific">Pleomassaria siparia CBS 279.74</name>
    <dbReference type="NCBI Taxonomy" id="1314801"/>
    <lineage>
        <taxon>Eukaryota</taxon>
        <taxon>Fungi</taxon>
        <taxon>Dikarya</taxon>
        <taxon>Ascomycota</taxon>
        <taxon>Pezizomycotina</taxon>
        <taxon>Dothideomycetes</taxon>
        <taxon>Pleosporomycetidae</taxon>
        <taxon>Pleosporales</taxon>
        <taxon>Pleomassariaceae</taxon>
        <taxon>Pleomassaria</taxon>
    </lineage>
</organism>
<evidence type="ECO:0000256" key="1">
    <source>
        <dbReference type="SAM" id="MobiDB-lite"/>
    </source>
</evidence>
<dbReference type="EMBL" id="MU005767">
    <property type="protein sequence ID" value="KAF2711856.1"/>
    <property type="molecule type" value="Genomic_DNA"/>
</dbReference>
<dbReference type="PANTHER" id="PTHR42470:SF2">
    <property type="match status" value="1"/>
</dbReference>
<feature type="compositionally biased region" description="Polar residues" evidence="1">
    <location>
        <begin position="173"/>
        <end position="191"/>
    </location>
</feature>